<accession>A0A5P9NJ43</accession>
<dbReference type="SUPFAM" id="SSF56925">
    <property type="entry name" value="OMPA-like"/>
    <property type="match status" value="1"/>
</dbReference>
<protein>
    <submittedName>
        <fullName evidence="1">Uncharacterized protein</fullName>
    </submittedName>
</protein>
<dbReference type="Proteomes" id="UP000326287">
    <property type="component" value="Chromosome"/>
</dbReference>
<dbReference type="InterPro" id="IPR011250">
    <property type="entry name" value="OMP/PagP_B-barrel"/>
</dbReference>
<reference evidence="1 2" key="1">
    <citation type="submission" date="2019-02" db="EMBL/GenBank/DDBJ databases">
        <authorList>
            <person name="Li S.-H."/>
        </authorList>
    </citation>
    <scope>NUCLEOTIDE SEQUENCE [LARGE SCALE GENOMIC DNA]</scope>
    <source>
        <strain evidence="1 2">IMCC14385</strain>
    </source>
</reference>
<keyword evidence="2" id="KW-1185">Reference proteome</keyword>
<dbReference type="EMBL" id="CP036422">
    <property type="protein sequence ID" value="QFU75787.1"/>
    <property type="molecule type" value="Genomic_DNA"/>
</dbReference>
<dbReference type="Gene3D" id="2.40.128.130">
    <property type="entry name" value="Autotransporter beta-domain"/>
    <property type="match status" value="1"/>
</dbReference>
<gene>
    <name evidence="1" type="ORF">EY643_09015</name>
</gene>
<proteinExistence type="predicted"/>
<dbReference type="AlphaFoldDB" id="A0A5P9NJ43"/>
<sequence>MRLLSLDPVRYGLVYAMKRRPALSHSVRLIGTFILAAGVTACSQFSPQQLEQTRLDLAEQTTQIVQQTVKQYPDTEAELKSAAGFFAGQFSGANMLVAGGGTGLGELHDNRDGSITYIDIRRLDLGPGVSASRSSGLIVFKDGKLLDEFRKGRAMPSLSAESSIGDSGTKRIASRQGEDFSLYYFAEQGASAVLTTRVVKASVNEALTDTGVSDIAIPNATLDDSGDHIEKPPRQWDRPLPLMAQRVVDLGYDLPLPFGVRLNYAGIDQDMYLGSLDVGFNGGSKEAFEFVNFSDASAESDSVQLIFDAWLLPFMNVSLLVGDLKGDAPMLISLDGNGMLDQLGEDCSRPGPNPLCRLLEDQSFLLDIEPDFSGTTYGVGVMFAGGWNDFFVTIPLNFSYADMDTTKTDGIAYTATPRVGYSFKLGKWGTVSPFVGGNYLKAELDVTGSVDVPGVSLTIDYEIQQKNVDRWNALVGANWDISKRWAVSAEYNGFTGSRDAFITSVNYRF</sequence>
<dbReference type="KEGG" id="halc:EY643_09015"/>
<dbReference type="OrthoDB" id="7593840at2"/>
<name>A0A5P9NJ43_9GAMM</name>
<dbReference type="RefSeq" id="WP_152661894.1">
    <property type="nucleotide sequence ID" value="NZ_CP036422.1"/>
</dbReference>
<evidence type="ECO:0000313" key="1">
    <source>
        <dbReference type="EMBL" id="QFU75787.1"/>
    </source>
</evidence>
<organism evidence="1 2">
    <name type="scientific">Halioglobus maricola</name>
    <dbReference type="NCBI Taxonomy" id="2601894"/>
    <lineage>
        <taxon>Bacteria</taxon>
        <taxon>Pseudomonadati</taxon>
        <taxon>Pseudomonadota</taxon>
        <taxon>Gammaproteobacteria</taxon>
        <taxon>Cellvibrionales</taxon>
        <taxon>Halieaceae</taxon>
        <taxon>Halioglobus</taxon>
    </lineage>
</organism>
<evidence type="ECO:0000313" key="2">
    <source>
        <dbReference type="Proteomes" id="UP000326287"/>
    </source>
</evidence>
<dbReference type="InterPro" id="IPR036709">
    <property type="entry name" value="Autotransporte_beta_dom_sf"/>
</dbReference>